<keyword evidence="9" id="KW-1185">Reference proteome</keyword>
<keyword evidence="3 6" id="KW-0812">Transmembrane</keyword>
<dbReference type="CDD" id="cd13124">
    <property type="entry name" value="MATE_SpoVB_like"/>
    <property type="match status" value="1"/>
</dbReference>
<feature type="transmembrane region" description="Helical" evidence="6">
    <location>
        <begin position="419"/>
        <end position="437"/>
    </location>
</feature>
<dbReference type="PANTHER" id="PTHR30250">
    <property type="entry name" value="PST FAMILY PREDICTED COLANIC ACID TRANSPORTER"/>
    <property type="match status" value="1"/>
</dbReference>
<protein>
    <submittedName>
        <fullName evidence="8">Uncharacterized protein</fullName>
    </submittedName>
</protein>
<feature type="transmembrane region" description="Helical" evidence="6">
    <location>
        <begin position="51"/>
        <end position="68"/>
    </location>
</feature>
<gene>
    <name evidence="7" type="ORF">IV38_GL001712</name>
    <name evidence="8" type="ORF">IV40_GL001843</name>
</gene>
<keyword evidence="4 6" id="KW-1133">Transmembrane helix</keyword>
<sequence length="536" mass="59703">MKNKWMQHLMKGALILSLSSLIAKILSAVYRVPFQNMVGNTGFYVYQQIYPIYGIGMTFALSGFPVFISKLIAEQDGMPAQREVTKRSFVLLAFFGVLIFGFLQIGAVPIAAMMSDVQLAPIIRSVSFMFLTMPFLATTRGYFQGTFNMVPTAVSQVTEQLIRVGVILVAAYLSIKVPWGVYKMGTWAMSGATFGAIGGTLVLARAFHKQFFYAPDSREVIHESWTRKFEVYGRLLKRFFIEGGSICLFASMIVLLQLVDSFTVKRGLVQSGVPENLAKGLKGIYDRGQPLVQLGLVISTAFSSALLPSLTHAYQQRRHYEFYRIAQEMVHTSSALSVAATSGLIALMPFINRLLFGDTSGNTALCMYMLSIILVALINSYNSVLQSQNEFRLTTVALFGGLLVKIIFNEWFVRHFGTTGSSFITALSLLAVFLIIYAKSSEPMKKALFEKGFIFKLLIICLIMSFVVGLTTSVFGFNPVTLGRLKAGVVTVFVAAIGAGTFIFLALRWHLFTIREWLSIPYGRRFLKWLSKRNQK</sequence>
<dbReference type="PANTHER" id="PTHR30250:SF29">
    <property type="entry name" value="POLYSACCHARIDE BIOSYNTHESIS PROTEIN C-TERMINAL DOMAIN-CONTAINING PROTEIN"/>
    <property type="match status" value="1"/>
</dbReference>
<evidence type="ECO:0000256" key="1">
    <source>
        <dbReference type="ARBA" id="ARBA00004651"/>
    </source>
</evidence>
<feature type="transmembrane region" description="Helical" evidence="6">
    <location>
        <begin position="164"/>
        <end position="181"/>
    </location>
</feature>
<feature type="transmembrane region" description="Helical" evidence="6">
    <location>
        <begin position="489"/>
        <end position="507"/>
    </location>
</feature>
<organism evidence="8 9">
    <name type="scientific">Lactobacillus selangorensis</name>
    <dbReference type="NCBI Taxonomy" id="81857"/>
    <lineage>
        <taxon>Bacteria</taxon>
        <taxon>Bacillati</taxon>
        <taxon>Bacillota</taxon>
        <taxon>Bacilli</taxon>
        <taxon>Lactobacillales</taxon>
        <taxon>Lactobacillaceae</taxon>
        <taxon>Lactobacillus</taxon>
    </lineage>
</organism>
<dbReference type="GO" id="GO:0005886">
    <property type="term" value="C:plasma membrane"/>
    <property type="evidence" value="ECO:0007669"/>
    <property type="project" value="UniProtKB-SubCell"/>
</dbReference>
<dbReference type="InterPro" id="IPR050833">
    <property type="entry name" value="Poly_Biosynth_Transport"/>
</dbReference>
<feature type="transmembrane region" description="Helical" evidence="6">
    <location>
        <begin position="457"/>
        <end position="477"/>
    </location>
</feature>
<proteinExistence type="predicted"/>
<feature type="transmembrane region" description="Helical" evidence="6">
    <location>
        <begin position="122"/>
        <end position="143"/>
    </location>
</feature>
<evidence type="ECO:0000256" key="5">
    <source>
        <dbReference type="ARBA" id="ARBA00023136"/>
    </source>
</evidence>
<feature type="transmembrane region" description="Helical" evidence="6">
    <location>
        <begin position="291"/>
        <end position="314"/>
    </location>
</feature>
<dbReference type="AlphaFoldDB" id="A0A0R2FQJ5"/>
<feature type="transmembrane region" description="Helical" evidence="6">
    <location>
        <begin position="89"/>
        <end position="110"/>
    </location>
</feature>
<dbReference type="OrthoDB" id="9775950at2"/>
<dbReference type="Proteomes" id="UP000051751">
    <property type="component" value="Unassembled WGS sequence"/>
</dbReference>
<evidence type="ECO:0000256" key="2">
    <source>
        <dbReference type="ARBA" id="ARBA00022475"/>
    </source>
</evidence>
<feature type="transmembrane region" description="Helical" evidence="6">
    <location>
        <begin position="187"/>
        <end position="208"/>
    </location>
</feature>
<dbReference type="InterPro" id="IPR024923">
    <property type="entry name" value="PG_synth_SpoVB"/>
</dbReference>
<dbReference type="EMBL" id="JQAT01000005">
    <property type="protein sequence ID" value="KRN27873.1"/>
    <property type="molecule type" value="Genomic_DNA"/>
</dbReference>
<evidence type="ECO:0000256" key="3">
    <source>
        <dbReference type="ARBA" id="ARBA00022692"/>
    </source>
</evidence>
<evidence type="ECO:0000313" key="9">
    <source>
        <dbReference type="Proteomes" id="UP000051645"/>
    </source>
</evidence>
<evidence type="ECO:0000313" key="7">
    <source>
        <dbReference type="EMBL" id="KRN27873.1"/>
    </source>
</evidence>
<feature type="transmembrane region" description="Helical" evidence="6">
    <location>
        <begin position="335"/>
        <end position="356"/>
    </location>
</feature>
<accession>A0A0R2FQJ5</accession>
<dbReference type="STRING" id="81857.IV38_GL001712"/>
<keyword evidence="5 6" id="KW-0472">Membrane</keyword>
<evidence type="ECO:0000256" key="6">
    <source>
        <dbReference type="SAM" id="Phobius"/>
    </source>
</evidence>
<dbReference type="PATRIC" id="fig|81857.3.peg.1729"/>
<evidence type="ECO:0000313" key="8">
    <source>
        <dbReference type="EMBL" id="KRN30656.1"/>
    </source>
</evidence>
<name>A0A0R2FQJ5_9LACO</name>
<feature type="transmembrane region" description="Helical" evidence="6">
    <location>
        <begin position="239"/>
        <end position="259"/>
    </location>
</feature>
<dbReference type="Pfam" id="PF01943">
    <property type="entry name" value="Polysacc_synt"/>
    <property type="match status" value="1"/>
</dbReference>
<keyword evidence="2" id="KW-1003">Cell membrane</keyword>
<dbReference type="Proteomes" id="UP000051645">
    <property type="component" value="Unassembled WGS sequence"/>
</dbReference>
<reference evidence="9 10" key="1">
    <citation type="journal article" date="2015" name="Genome Announc.">
        <title>Expanding the biotechnology potential of lactobacilli through comparative genomics of 213 strains and associated genera.</title>
        <authorList>
            <person name="Sun Z."/>
            <person name="Harris H.M."/>
            <person name="McCann A."/>
            <person name="Guo C."/>
            <person name="Argimon S."/>
            <person name="Zhang W."/>
            <person name="Yang X."/>
            <person name="Jeffery I.B."/>
            <person name="Cooney J.C."/>
            <person name="Kagawa T.F."/>
            <person name="Liu W."/>
            <person name="Song Y."/>
            <person name="Salvetti E."/>
            <person name="Wrobel A."/>
            <person name="Rasinkangas P."/>
            <person name="Parkhill J."/>
            <person name="Rea M.C."/>
            <person name="O'Sullivan O."/>
            <person name="Ritari J."/>
            <person name="Douillard F.P."/>
            <person name="Paul Ross R."/>
            <person name="Yang R."/>
            <person name="Briner A.E."/>
            <person name="Felis G.E."/>
            <person name="de Vos W.M."/>
            <person name="Barrangou R."/>
            <person name="Klaenhammer T.R."/>
            <person name="Caufield P.W."/>
            <person name="Cui Y."/>
            <person name="Zhang H."/>
            <person name="O'Toole P.W."/>
        </authorList>
    </citation>
    <scope>NUCLEOTIDE SEQUENCE [LARGE SCALE GENOMIC DNA]</scope>
    <source>
        <strain evidence="7 10">ATCC BAA-66</strain>
        <strain evidence="8 9">DSM 13344</strain>
    </source>
</reference>
<feature type="transmembrane region" description="Helical" evidence="6">
    <location>
        <begin position="393"/>
        <end position="413"/>
    </location>
</feature>
<comment type="caution">
    <text evidence="8">The sequence shown here is derived from an EMBL/GenBank/DDBJ whole genome shotgun (WGS) entry which is preliminary data.</text>
</comment>
<evidence type="ECO:0000256" key="4">
    <source>
        <dbReference type="ARBA" id="ARBA00022989"/>
    </source>
</evidence>
<dbReference type="EMBL" id="JQAZ01000006">
    <property type="protein sequence ID" value="KRN30656.1"/>
    <property type="molecule type" value="Genomic_DNA"/>
</dbReference>
<dbReference type="RefSeq" id="WP_057770654.1">
    <property type="nucleotide sequence ID" value="NZ_JQAT01000005.1"/>
</dbReference>
<dbReference type="InterPro" id="IPR002797">
    <property type="entry name" value="Polysacc_synth"/>
</dbReference>
<comment type="subcellular location">
    <subcellularLocation>
        <location evidence="1">Cell membrane</location>
        <topology evidence="1">Multi-pass membrane protein</topology>
    </subcellularLocation>
</comment>
<feature type="transmembrane region" description="Helical" evidence="6">
    <location>
        <begin position="362"/>
        <end position="381"/>
    </location>
</feature>
<evidence type="ECO:0000313" key="10">
    <source>
        <dbReference type="Proteomes" id="UP000051751"/>
    </source>
</evidence>